<dbReference type="AlphaFoldDB" id="A0A8J1THB5"/>
<gene>
    <name evidence="1" type="ORF">OFUS_LOCUS4458</name>
</gene>
<dbReference type="EMBL" id="CAIIXF020000002">
    <property type="protein sequence ID" value="CAH1777410.1"/>
    <property type="molecule type" value="Genomic_DNA"/>
</dbReference>
<evidence type="ECO:0000313" key="2">
    <source>
        <dbReference type="Proteomes" id="UP000749559"/>
    </source>
</evidence>
<dbReference type="PANTHER" id="PTHR12484:SF4">
    <property type="entry name" value="A-KINASE ANCHOR PROTEIN 17A"/>
    <property type="match status" value="1"/>
</dbReference>
<keyword evidence="2" id="KW-1185">Reference proteome</keyword>
<organism evidence="1 2">
    <name type="scientific">Owenia fusiformis</name>
    <name type="common">Polychaete worm</name>
    <dbReference type="NCBI Taxonomy" id="6347"/>
    <lineage>
        <taxon>Eukaryota</taxon>
        <taxon>Metazoa</taxon>
        <taxon>Spiralia</taxon>
        <taxon>Lophotrochozoa</taxon>
        <taxon>Annelida</taxon>
        <taxon>Polychaeta</taxon>
        <taxon>Sedentaria</taxon>
        <taxon>Canalipalpata</taxon>
        <taxon>Sabellida</taxon>
        <taxon>Oweniida</taxon>
        <taxon>Oweniidae</taxon>
        <taxon>Owenia</taxon>
    </lineage>
</organism>
<evidence type="ECO:0000313" key="1">
    <source>
        <dbReference type="EMBL" id="CAH1777410.1"/>
    </source>
</evidence>
<sequence>MATSICNDTSECVELFEPHGLFLKPLARLNVSVQLPSIKNPGKSISNWEVMEKIKHFVRPDQFTQLKVVKSTLEFIRFEGEADNKALIKLMITRLDSKTIKLSGFPDTLKVRAAEAKSTFPSRHDWDSFFRDAKNMNEMKAGERPDTVHMKDLPIRWFVNRNDDVKDKPSEYLIQKIFEQFGEIRCMDIPCLDPYRQEMVLSKIKGSAGTATAPVQRVQQFSTFGPDLTFEVYLQYKEYMGFVKCMNALRDKKLMFKDDEGKAFVAPIKVDFDKLKHLTDKNIRKRRLEREMLAQLERQREDKREDERRRQEQEKEEKQRKLMEKQKKKEERRKMREIKRHEKNLERKRQEEQRRMQLRIAREERKMIITQRKLESIRIMKEILKRLKAIKEKEELVKKEHELEEERRRQVEKEKKIKMLQEKRKILAQKRKKEKLEQQEKELRNRILKNYRTLEERKAEIQREELRKKLSGSKREGLDIDLDGATYTNEGAASIYTLQSGDTYLVRTHYVAHQYLVTSHQWKYKVQ</sequence>
<dbReference type="CDD" id="cd12264">
    <property type="entry name" value="RRM_AKAP17A"/>
    <property type="match status" value="1"/>
</dbReference>
<name>A0A8J1THB5_OWEFU</name>
<dbReference type="PANTHER" id="PTHR12484">
    <property type="entry name" value="B-LYMPHOCYTE ANTIGEN-RELATED"/>
    <property type="match status" value="1"/>
</dbReference>
<dbReference type="OrthoDB" id="1918237at2759"/>
<accession>A0A8J1THB5</accession>
<dbReference type="InterPro" id="IPR056852">
    <property type="entry name" value="AK17A/B"/>
</dbReference>
<comment type="caution">
    <text evidence="1">The sequence shown here is derived from an EMBL/GenBank/DDBJ whole genome shotgun (WGS) entry which is preliminary data.</text>
</comment>
<dbReference type="Proteomes" id="UP000749559">
    <property type="component" value="Unassembled WGS sequence"/>
</dbReference>
<protein>
    <submittedName>
        <fullName evidence="1">Uncharacterized protein</fullName>
    </submittedName>
</protein>
<dbReference type="Pfam" id="PF25015">
    <property type="entry name" value="RBD_AKAP-17A"/>
    <property type="match status" value="1"/>
</dbReference>
<reference evidence="1" key="1">
    <citation type="submission" date="2022-03" db="EMBL/GenBank/DDBJ databases">
        <authorList>
            <person name="Martin C."/>
        </authorList>
    </citation>
    <scope>NUCLEOTIDE SEQUENCE</scope>
</reference>
<proteinExistence type="predicted"/>